<proteinExistence type="predicted"/>
<dbReference type="AlphaFoldDB" id="D2TXV4"/>
<dbReference type="Proteomes" id="UP000295134">
    <property type="component" value="Plasmid pArsFIN8"/>
</dbReference>
<dbReference type="RefSeq" id="WP_026824060.1">
    <property type="nucleotide sequence ID" value="NZ_CP038620.1"/>
</dbReference>
<reference evidence="1" key="1">
    <citation type="journal article" date="2010" name="Insect Mol. Biol.">
        <title>The draft genome sequence of Arsenophonus nasoniae, son-killer bacterium of Nasonia vitripennis, reveals genes associated with virulence and symbiosis.</title>
        <authorList>
            <person name="Wilkes T."/>
            <person name="Darby A.C."/>
            <person name="Choi J."/>
            <person name="Colborne J.K."/>
            <person name="Werren J.H."/>
            <person name="Hurst G.D.D."/>
        </authorList>
    </citation>
    <scope>NUCLEOTIDE SEQUENCE</scope>
</reference>
<accession>D2TXV4</accession>
<name>D2TXV4_9GAMM</name>
<dbReference type="InterPro" id="IPR008966">
    <property type="entry name" value="Adhesion_dom_sf"/>
</dbReference>
<protein>
    <submittedName>
        <fullName evidence="1">Type I pilus assembly protein FimE</fullName>
    </submittedName>
</protein>
<sequence length="333" mass="38258">MHLSNLIKKLFTIFPITIFISVNVWANDNYTCFSDEEIIVKLGKSSEQYPSKGVVYNSEYNMNKSYNGTCKADKFDDTLGPFYYKAVYENINSVESESGYISLNDFVEVETKIHVYSQGYKQVPFYNVSNNAENMFHEVEAFDTGSKGIVNIRLKKSILDGTIVVPEFYVKLYTLFASKTKEYSDKPLVLIKFEESKINVNKICNISNLPMKFNVNDIISQDIFSHEKKFDGFQINIICKKTLPNEKINLNFVGTPFTADQAYFKTNFENFGIGVWNDESQELINDKKTLSFELDGNKKNLKFKLIPYLVRDNEVFSSNKVKASIKAILSKDE</sequence>
<dbReference type="InterPro" id="IPR036937">
    <property type="entry name" value="Adhesion_dom_fimbrial_sf"/>
</dbReference>
<evidence type="ECO:0000313" key="2">
    <source>
        <dbReference type="EMBL" id="QBY46539.1"/>
    </source>
</evidence>
<dbReference type="GO" id="GO:0009289">
    <property type="term" value="C:pilus"/>
    <property type="evidence" value="ECO:0007669"/>
    <property type="project" value="InterPro"/>
</dbReference>
<dbReference type="SUPFAM" id="SSF49401">
    <property type="entry name" value="Bacterial adhesins"/>
    <property type="match status" value="1"/>
</dbReference>
<geneLocation type="plasmid" evidence="4">
    <name>parsfin8</name>
</geneLocation>
<organism evidence="1">
    <name type="scientific">Arsenophonus nasoniae</name>
    <name type="common">son-killer infecting Nasonia vitripennis</name>
    <dbReference type="NCBI Taxonomy" id="638"/>
    <lineage>
        <taxon>Bacteria</taxon>
        <taxon>Pseudomonadati</taxon>
        <taxon>Pseudomonadota</taxon>
        <taxon>Gammaproteobacteria</taxon>
        <taxon>Enterobacterales</taxon>
        <taxon>Morganellaceae</taxon>
        <taxon>Arsenophonus</taxon>
    </lineage>
</organism>
<geneLocation type="plasmid" evidence="2">
    <name>pArsFIN8</name>
</geneLocation>
<evidence type="ECO:0000313" key="3">
    <source>
        <dbReference type="EMBL" id="WGM08315.1"/>
    </source>
</evidence>
<evidence type="ECO:0000313" key="5">
    <source>
        <dbReference type="Proteomes" id="UP001177592"/>
    </source>
</evidence>
<dbReference type="Proteomes" id="UP001177592">
    <property type="component" value="Plasmid paNv_CAN3"/>
</dbReference>
<dbReference type="Gene3D" id="2.60.40.1090">
    <property type="entry name" value="Fimbrial-type adhesion domain"/>
    <property type="match status" value="1"/>
</dbReference>
<gene>
    <name evidence="1" type="primary">fimE</name>
    <name evidence="1" type="ORF">ARN_09440</name>
    <name evidence="2" type="ORF">ArsFIN_51500</name>
    <name evidence="3" type="ORF">QE258_23795</name>
</gene>
<keyword evidence="2" id="KW-0614">Plasmid</keyword>
<evidence type="ECO:0000313" key="4">
    <source>
        <dbReference type="Proteomes" id="UP000295134"/>
    </source>
</evidence>
<dbReference type="GeneID" id="39751076"/>
<dbReference type="EMBL" id="CP038620">
    <property type="protein sequence ID" value="QBY46539.1"/>
    <property type="molecule type" value="Genomic_DNA"/>
</dbReference>
<keyword evidence="5" id="KW-1185">Reference proteome</keyword>
<dbReference type="GO" id="GO:0007155">
    <property type="term" value="P:cell adhesion"/>
    <property type="evidence" value="ECO:0007669"/>
    <property type="project" value="InterPro"/>
</dbReference>
<geneLocation type="plasmid" evidence="3 5">
    <name>paNv_CAN3</name>
</geneLocation>
<dbReference type="EMBL" id="FN545176">
    <property type="protein sequence ID" value="CBA72229.1"/>
    <property type="molecule type" value="Genomic_DNA"/>
</dbReference>
<reference evidence="3" key="3">
    <citation type="submission" date="2023-04" db="EMBL/GenBank/DDBJ databases">
        <title>Genome dynamics across the evolutionary transition to endosymbiosis.</title>
        <authorList>
            <person name="Siozios S."/>
            <person name="Nadal-Jimenez P."/>
            <person name="Azagi T."/>
            <person name="Sprong H."/>
            <person name="Frost C.L."/>
            <person name="Parratt S.R."/>
            <person name="Taylor G."/>
            <person name="Brettell L."/>
            <person name="Lew K.C."/>
            <person name="Croft L."/>
            <person name="King K.C."/>
            <person name="Brockhurst M.A."/>
            <person name="Hypsa V."/>
            <person name="Novakova E."/>
            <person name="Darby A.C."/>
            <person name="Hurst G.D.D."/>
        </authorList>
    </citation>
    <scope>NUCLEOTIDE SEQUENCE</scope>
    <source>
        <strain evidence="3">ANv_CAN</strain>
        <plasmid evidence="3">paNv_CAN3</plasmid>
    </source>
</reference>
<reference evidence="2 4" key="2">
    <citation type="submission" date="2019-03" db="EMBL/GenBank/DDBJ databases">
        <title>Long-read sequencing reveals hyperdense prophage content in a complex bacterial symbiont genome.</title>
        <authorList>
            <person name="Frost C.L."/>
            <person name="Siozios S."/>
            <person name="Nadal-Jimenez P."/>
            <person name="Brockhurst M.A."/>
            <person name="King K.C."/>
            <person name="Darby A.C."/>
            <person name="Hurst G.D.D."/>
        </authorList>
    </citation>
    <scope>NUCLEOTIDE SEQUENCE [LARGE SCALE GENOMIC DNA]</scope>
    <source>
        <strain evidence="2 4">FIN</strain>
        <plasmid evidence="4">parsfin8</plasmid>
        <plasmid evidence="2">pArsFIN8</plasmid>
    </source>
</reference>
<dbReference type="EMBL" id="CP123526">
    <property type="protein sequence ID" value="WGM08315.1"/>
    <property type="molecule type" value="Genomic_DNA"/>
</dbReference>
<dbReference type="KEGG" id="ans:ArsFIN_51500"/>
<evidence type="ECO:0000313" key="1">
    <source>
        <dbReference type="EMBL" id="CBA72229.1"/>
    </source>
</evidence>